<dbReference type="EMBL" id="JBJGWJ010000006">
    <property type="protein sequence ID" value="MFK8293984.1"/>
    <property type="molecule type" value="Genomic_DNA"/>
</dbReference>
<dbReference type="KEGG" id="csto:CGC58_10345"/>
<evidence type="ECO:0000313" key="4">
    <source>
        <dbReference type="EMBL" id="MFK8293984.1"/>
    </source>
</evidence>
<evidence type="ECO:0000256" key="2">
    <source>
        <dbReference type="SAM" id="Phobius"/>
    </source>
</evidence>
<keyword evidence="6" id="KW-1185">Reference proteome</keyword>
<organism evidence="3 5">
    <name type="scientific">Capnocytophaga stomatis</name>
    <dbReference type="NCBI Taxonomy" id="1848904"/>
    <lineage>
        <taxon>Bacteria</taxon>
        <taxon>Pseudomonadati</taxon>
        <taxon>Bacteroidota</taxon>
        <taxon>Flavobacteriia</taxon>
        <taxon>Flavobacteriales</taxon>
        <taxon>Flavobacteriaceae</taxon>
        <taxon>Capnocytophaga</taxon>
    </lineage>
</organism>
<feature type="transmembrane region" description="Helical" evidence="2">
    <location>
        <begin position="5"/>
        <end position="21"/>
    </location>
</feature>
<evidence type="ECO:0000313" key="6">
    <source>
        <dbReference type="Proteomes" id="UP001622370"/>
    </source>
</evidence>
<proteinExistence type="predicted"/>
<dbReference type="RefSeq" id="WP_095896631.1">
    <property type="nucleotide sequence ID" value="NZ_BOPK01000001.1"/>
</dbReference>
<feature type="region of interest" description="Disordered" evidence="1">
    <location>
        <begin position="48"/>
        <end position="76"/>
    </location>
</feature>
<name>A0A250FYE3_9FLAO</name>
<keyword evidence="2" id="KW-1133">Transmembrane helix</keyword>
<dbReference type="AlphaFoldDB" id="A0A250FYE3"/>
<reference evidence="3" key="2">
    <citation type="journal article" date="2017" name="Genome Announc.">
        <title>Twelve Complete Reference Genomes of Clinical Isolates in the Capnocytophaga Genus.</title>
        <authorList>
            <person name="Villarma A."/>
            <person name="Gulvik C.A."/>
            <person name="Rowe L.A."/>
            <person name="Sheth M."/>
            <person name="Juieng P."/>
            <person name="Nicholson A.C."/>
            <person name="Loparev V.N."/>
            <person name="McQuiston J.R."/>
        </authorList>
    </citation>
    <scope>NUCLEOTIDE SEQUENCE</scope>
    <source>
        <strain evidence="3">H2177</strain>
    </source>
</reference>
<keyword evidence="2" id="KW-0812">Transmembrane</keyword>
<evidence type="ECO:0000313" key="3">
    <source>
        <dbReference type="EMBL" id="ATA90083.1"/>
    </source>
</evidence>
<sequence length="76" mass="9052">MRPAYIYIILGVLVASLRFWFEQYDQFLLIGGMMLLMIGIYSISKSLPPKREEDFQERIFPKEEEDNTEEKEKTES</sequence>
<keyword evidence="2" id="KW-0472">Membrane</keyword>
<accession>A0A250FYE3</accession>
<dbReference type="Proteomes" id="UP001622370">
    <property type="component" value="Unassembled WGS sequence"/>
</dbReference>
<dbReference type="EMBL" id="CP022387">
    <property type="protein sequence ID" value="ATA90083.1"/>
    <property type="molecule type" value="Genomic_DNA"/>
</dbReference>
<dbReference type="Proteomes" id="UP000217348">
    <property type="component" value="Chromosome"/>
</dbReference>
<evidence type="ECO:0000313" key="5">
    <source>
        <dbReference type="Proteomes" id="UP000217348"/>
    </source>
</evidence>
<reference evidence="5" key="3">
    <citation type="submission" date="2017-06" db="EMBL/GenBank/DDBJ databases">
        <title>Capnocytophaga spp. assemblies.</title>
        <authorList>
            <person name="Gulvik C.A."/>
        </authorList>
    </citation>
    <scope>NUCLEOTIDE SEQUENCE [LARGE SCALE GENOMIC DNA]</scope>
    <source>
        <strain evidence="5">H2177</strain>
    </source>
</reference>
<gene>
    <name evidence="4" type="ORF">ACI76L_09330</name>
    <name evidence="3" type="ORF">CGC58_10345</name>
</gene>
<evidence type="ECO:0000256" key="1">
    <source>
        <dbReference type="SAM" id="MobiDB-lite"/>
    </source>
</evidence>
<reference evidence="4 6" key="1">
    <citation type="journal article" date="2016" name="Sci. Rep.">
        <title>Whole genome sequencing identifies a novel species of the genus Capnocytophaga isolated from dog and cat bite wounds in humans.</title>
        <authorList>
            <person name="Zangenah S."/>
            <person name="Abbasi N."/>
            <person name="Andersson A.F."/>
            <person name="Bergman P."/>
        </authorList>
    </citation>
    <scope>NUCLEOTIDE SEQUENCE [LARGE SCALE GENOMIC DNA]</scope>
    <source>
        <strain evidence="4 6">W5</strain>
    </source>
</reference>
<feature type="transmembrane region" description="Helical" evidence="2">
    <location>
        <begin position="27"/>
        <end position="44"/>
    </location>
</feature>
<protein>
    <submittedName>
        <fullName evidence="3">Uncharacterized protein</fullName>
    </submittedName>
</protein>
<reference evidence="4" key="4">
    <citation type="submission" date="2024-10" db="EMBL/GenBank/DDBJ databases">
        <authorList>
            <person name="Bergman P."/>
            <person name="Andersson A.F."/>
            <person name="Zangenah S."/>
            <person name="Abbasi N."/>
        </authorList>
    </citation>
    <scope>NUCLEOTIDE SEQUENCE</scope>
    <source>
        <strain evidence="4">W5</strain>
    </source>
</reference>
<feature type="compositionally biased region" description="Basic and acidic residues" evidence="1">
    <location>
        <begin position="49"/>
        <end position="62"/>
    </location>
</feature>